<evidence type="ECO:0000259" key="6">
    <source>
        <dbReference type="Pfam" id="PF00441"/>
    </source>
</evidence>
<feature type="domain" description="Acyl-CoA dehydrogenase/oxidase N-terminal" evidence="8">
    <location>
        <begin position="10"/>
        <end position="121"/>
    </location>
</feature>
<evidence type="ECO:0000256" key="4">
    <source>
        <dbReference type="ARBA" id="ARBA00022827"/>
    </source>
</evidence>
<protein>
    <submittedName>
        <fullName evidence="9">Acyl-CoA dehydrogenase</fullName>
    </submittedName>
</protein>
<dbReference type="SUPFAM" id="SSF56645">
    <property type="entry name" value="Acyl-CoA dehydrogenase NM domain-like"/>
    <property type="match status" value="1"/>
</dbReference>
<dbReference type="InterPro" id="IPR009100">
    <property type="entry name" value="AcylCoA_DH/oxidase_NM_dom_sf"/>
</dbReference>
<dbReference type="EMBL" id="SMYL01000005">
    <property type="protein sequence ID" value="TDK65652.1"/>
    <property type="molecule type" value="Genomic_DNA"/>
</dbReference>
<keyword evidence="4" id="KW-0274">FAD</keyword>
<dbReference type="InterPro" id="IPR037069">
    <property type="entry name" value="AcylCoA_DH/ox_N_sf"/>
</dbReference>
<dbReference type="FunFam" id="1.20.140.10:FF:000001">
    <property type="entry name" value="Acyl-CoA dehydrogenase"/>
    <property type="match status" value="1"/>
</dbReference>
<name>A0A4R5W126_9BURK</name>
<dbReference type="InterPro" id="IPR009075">
    <property type="entry name" value="AcylCo_DH/oxidase_C"/>
</dbReference>
<dbReference type="AlphaFoldDB" id="A0A4R5W126"/>
<dbReference type="PANTHER" id="PTHR43884">
    <property type="entry name" value="ACYL-COA DEHYDROGENASE"/>
    <property type="match status" value="1"/>
</dbReference>
<evidence type="ECO:0000256" key="2">
    <source>
        <dbReference type="ARBA" id="ARBA00009347"/>
    </source>
</evidence>
<organism evidence="9 10">
    <name type="scientific">Sapientia aquatica</name>
    <dbReference type="NCBI Taxonomy" id="1549640"/>
    <lineage>
        <taxon>Bacteria</taxon>
        <taxon>Pseudomonadati</taxon>
        <taxon>Pseudomonadota</taxon>
        <taxon>Betaproteobacteria</taxon>
        <taxon>Burkholderiales</taxon>
        <taxon>Oxalobacteraceae</taxon>
        <taxon>Sapientia</taxon>
    </lineage>
</organism>
<dbReference type="FunFam" id="2.40.110.10:FF:000002">
    <property type="entry name" value="Acyl-CoA dehydrogenase fadE12"/>
    <property type="match status" value="1"/>
</dbReference>
<feature type="domain" description="Acyl-CoA oxidase/dehydrogenase middle" evidence="7">
    <location>
        <begin position="125"/>
        <end position="218"/>
    </location>
</feature>
<dbReference type="InterPro" id="IPR036250">
    <property type="entry name" value="AcylCo_DH-like_C"/>
</dbReference>
<dbReference type="InterPro" id="IPR006091">
    <property type="entry name" value="Acyl-CoA_Oxase/DH_mid-dom"/>
</dbReference>
<comment type="similarity">
    <text evidence="2">Belongs to the acyl-CoA dehydrogenase family.</text>
</comment>
<dbReference type="Pfam" id="PF02770">
    <property type="entry name" value="Acyl-CoA_dh_M"/>
    <property type="match status" value="1"/>
</dbReference>
<dbReference type="Proteomes" id="UP000294829">
    <property type="component" value="Unassembled WGS sequence"/>
</dbReference>
<reference evidence="9 10" key="1">
    <citation type="submission" date="2019-03" db="EMBL/GenBank/DDBJ databases">
        <title>Sapientia aquatica gen. nov., sp. nov., isolated from a crater lake.</title>
        <authorList>
            <person name="Felfoldi T."/>
            <person name="Szabo A."/>
            <person name="Toth E."/>
            <person name="Schumann P."/>
            <person name="Keki Z."/>
            <person name="Marialigeti K."/>
            <person name="Mathe I."/>
        </authorList>
    </citation>
    <scope>NUCLEOTIDE SEQUENCE [LARGE SCALE GENOMIC DNA]</scope>
    <source>
        <strain evidence="9 10">SA-152</strain>
    </source>
</reference>
<comment type="cofactor">
    <cofactor evidence="1">
        <name>FAD</name>
        <dbReference type="ChEBI" id="CHEBI:57692"/>
    </cofactor>
</comment>
<evidence type="ECO:0000256" key="1">
    <source>
        <dbReference type="ARBA" id="ARBA00001974"/>
    </source>
</evidence>
<dbReference type="InterPro" id="IPR013786">
    <property type="entry name" value="AcylCoA_DH/ox_N"/>
</dbReference>
<keyword evidence="3" id="KW-0285">Flavoprotein</keyword>
<dbReference type="InterPro" id="IPR046373">
    <property type="entry name" value="Acyl-CoA_Oxase/DH_mid-dom_sf"/>
</dbReference>
<dbReference type="RefSeq" id="WP_133328762.1">
    <property type="nucleotide sequence ID" value="NZ_SMYL01000005.1"/>
</dbReference>
<proteinExistence type="inferred from homology"/>
<dbReference type="Gene3D" id="1.20.140.10">
    <property type="entry name" value="Butyryl-CoA Dehydrogenase, subunit A, domain 3"/>
    <property type="match status" value="1"/>
</dbReference>
<gene>
    <name evidence="9" type="ORF">E2I14_11970</name>
</gene>
<dbReference type="Pfam" id="PF02771">
    <property type="entry name" value="Acyl-CoA_dh_N"/>
    <property type="match status" value="1"/>
</dbReference>
<evidence type="ECO:0000259" key="7">
    <source>
        <dbReference type="Pfam" id="PF02770"/>
    </source>
</evidence>
<evidence type="ECO:0000259" key="8">
    <source>
        <dbReference type="Pfam" id="PF02771"/>
    </source>
</evidence>
<evidence type="ECO:0000313" key="9">
    <source>
        <dbReference type="EMBL" id="TDK65652.1"/>
    </source>
</evidence>
<dbReference type="InterPro" id="IPR006089">
    <property type="entry name" value="Acyl-CoA_DH_CS"/>
</dbReference>
<sequence>MALPRTIFDSDHELFRDSARKFFQHEIGPNARRWREQGYCDRDAYRKAGKQGYLLMWADEELGGLELHDLRYEQILIEENARFGDSSLYLNLHSMVVAPYINQLGSAEQRKKYLIPAATGESILAIAMTEPGAGSDLAGMRTRAEDNGDHWLLNGSKTYISNGIQSDVVVVAARTVPDQPYGIGLFIIEAGMQGFERGRKLKKMGLHAQDTSELFFDQLKVPKENVLGDPTKGFSYLTDFLGLERLQIAIAAIAEAQIAFDLTLEFVQQRTAFGRPIGTLQNTRFQLAEMRSQIDAVQCFIDQCVMLGNDAKLTADVAAEAKLVATELQGVVLDKCVQLHGGAGFMEEYQISRMYTDGRVSRIFGGTSEIMKEIIGRSLGLGERKLA</sequence>
<dbReference type="PROSITE" id="PS00073">
    <property type="entry name" value="ACYL_COA_DH_2"/>
    <property type="match status" value="1"/>
</dbReference>
<dbReference type="Gene3D" id="1.10.540.10">
    <property type="entry name" value="Acyl-CoA dehydrogenase/oxidase, N-terminal domain"/>
    <property type="match status" value="1"/>
</dbReference>
<evidence type="ECO:0000256" key="5">
    <source>
        <dbReference type="ARBA" id="ARBA00023002"/>
    </source>
</evidence>
<keyword evidence="10" id="KW-1185">Reference proteome</keyword>
<dbReference type="PROSITE" id="PS00072">
    <property type="entry name" value="ACYL_COA_DH_1"/>
    <property type="match status" value="1"/>
</dbReference>
<accession>A0A4R5W126</accession>
<dbReference type="PANTHER" id="PTHR43884:SF12">
    <property type="entry name" value="ISOVALERYL-COA DEHYDROGENASE, MITOCHONDRIAL-RELATED"/>
    <property type="match status" value="1"/>
</dbReference>
<evidence type="ECO:0000313" key="10">
    <source>
        <dbReference type="Proteomes" id="UP000294829"/>
    </source>
</evidence>
<dbReference type="Pfam" id="PF00441">
    <property type="entry name" value="Acyl-CoA_dh_1"/>
    <property type="match status" value="1"/>
</dbReference>
<evidence type="ECO:0000256" key="3">
    <source>
        <dbReference type="ARBA" id="ARBA00022630"/>
    </source>
</evidence>
<dbReference type="OrthoDB" id="9770681at2"/>
<dbReference type="GO" id="GO:0003995">
    <property type="term" value="F:acyl-CoA dehydrogenase activity"/>
    <property type="evidence" value="ECO:0007669"/>
    <property type="project" value="InterPro"/>
</dbReference>
<feature type="domain" description="Acyl-CoA dehydrogenase/oxidase C-terminal" evidence="6">
    <location>
        <begin position="232"/>
        <end position="379"/>
    </location>
</feature>
<comment type="caution">
    <text evidence="9">The sequence shown here is derived from an EMBL/GenBank/DDBJ whole genome shotgun (WGS) entry which is preliminary data.</text>
</comment>
<dbReference type="GO" id="GO:0050660">
    <property type="term" value="F:flavin adenine dinucleotide binding"/>
    <property type="evidence" value="ECO:0007669"/>
    <property type="project" value="InterPro"/>
</dbReference>
<dbReference type="Gene3D" id="2.40.110.10">
    <property type="entry name" value="Butyryl-CoA Dehydrogenase, subunit A, domain 2"/>
    <property type="match status" value="1"/>
</dbReference>
<keyword evidence="5" id="KW-0560">Oxidoreductase</keyword>
<dbReference type="SUPFAM" id="SSF47203">
    <property type="entry name" value="Acyl-CoA dehydrogenase C-terminal domain-like"/>
    <property type="match status" value="1"/>
</dbReference>